<dbReference type="GO" id="GO:0043565">
    <property type="term" value="F:sequence-specific DNA binding"/>
    <property type="evidence" value="ECO:0007669"/>
    <property type="project" value="TreeGrafter"/>
</dbReference>
<evidence type="ECO:0000259" key="5">
    <source>
        <dbReference type="PROSITE" id="PS50931"/>
    </source>
</evidence>
<feature type="domain" description="HTH lysR-type" evidence="5">
    <location>
        <begin position="1"/>
        <end position="59"/>
    </location>
</feature>
<evidence type="ECO:0000256" key="3">
    <source>
        <dbReference type="ARBA" id="ARBA00023125"/>
    </source>
</evidence>
<comment type="similarity">
    <text evidence="1">Belongs to the LysR transcriptional regulatory family.</text>
</comment>
<organism evidence="6 7">
    <name type="scientific">Reinekea blandensis MED297</name>
    <dbReference type="NCBI Taxonomy" id="314283"/>
    <lineage>
        <taxon>Bacteria</taxon>
        <taxon>Pseudomonadati</taxon>
        <taxon>Pseudomonadota</taxon>
        <taxon>Gammaproteobacteria</taxon>
        <taxon>Oceanospirillales</taxon>
        <taxon>Saccharospirillaceae</taxon>
        <taxon>Reinekea</taxon>
    </lineage>
</organism>
<dbReference type="Pfam" id="PF03466">
    <property type="entry name" value="LysR_substrate"/>
    <property type="match status" value="1"/>
</dbReference>
<accession>A4BB32</accession>
<evidence type="ECO:0000256" key="4">
    <source>
        <dbReference type="ARBA" id="ARBA00023163"/>
    </source>
</evidence>
<gene>
    <name evidence="6" type="ORF">MED297_11535</name>
</gene>
<dbReference type="EMBL" id="AAOE01000003">
    <property type="protein sequence ID" value="EAR10645.1"/>
    <property type="molecule type" value="Genomic_DNA"/>
</dbReference>
<keyword evidence="2" id="KW-0805">Transcription regulation</keyword>
<sequence>MDRLEAMRTLVNVIDRGSFSSASKAMNVPLATVSRKISDLEKLLGTRLLTRTTRKLTLTDAGSQYLDKARTILELVDCAEHEAQGEYLAPKGHLVLTAPLLFGRRYLQPLVTEFLAMYPDIQIQLHLSDQNVDLIDEHIDMALRVGHLPDSNLVATQVGTMPFITCVSPELLAETGPVNHPSDLSHQPCVTLDTRLPFPVWQFCAPDTGQMFEVPISPRFRVNSGQAVVDAAVAQIGFARVLYYQAFPALKVGSLVSVLNEYEREPVPIHMMHVARGRMPLKLLCFLDFAIPRMRTELAEMMTFRQPAE</sequence>
<dbReference type="InterPro" id="IPR036390">
    <property type="entry name" value="WH_DNA-bd_sf"/>
</dbReference>
<dbReference type="Pfam" id="PF00126">
    <property type="entry name" value="HTH_1"/>
    <property type="match status" value="1"/>
</dbReference>
<comment type="caution">
    <text evidence="6">The sequence shown here is derived from an EMBL/GenBank/DDBJ whole genome shotgun (WGS) entry which is preliminary data.</text>
</comment>
<dbReference type="PANTHER" id="PTHR30537">
    <property type="entry name" value="HTH-TYPE TRANSCRIPTIONAL REGULATOR"/>
    <property type="match status" value="1"/>
</dbReference>
<dbReference type="RefSeq" id="WP_008041914.1">
    <property type="nucleotide sequence ID" value="NZ_CH724149.1"/>
</dbReference>
<dbReference type="SUPFAM" id="SSF46785">
    <property type="entry name" value="Winged helix' DNA-binding domain"/>
    <property type="match status" value="1"/>
</dbReference>
<name>A4BB32_9GAMM</name>
<dbReference type="InterPro" id="IPR000847">
    <property type="entry name" value="LysR_HTH_N"/>
</dbReference>
<dbReference type="PROSITE" id="PS50931">
    <property type="entry name" value="HTH_LYSR"/>
    <property type="match status" value="1"/>
</dbReference>
<evidence type="ECO:0000313" key="6">
    <source>
        <dbReference type="EMBL" id="EAR10645.1"/>
    </source>
</evidence>
<keyword evidence="7" id="KW-1185">Reference proteome</keyword>
<dbReference type="InterPro" id="IPR036388">
    <property type="entry name" value="WH-like_DNA-bd_sf"/>
</dbReference>
<evidence type="ECO:0000256" key="2">
    <source>
        <dbReference type="ARBA" id="ARBA00023015"/>
    </source>
</evidence>
<dbReference type="Gene3D" id="3.40.190.290">
    <property type="match status" value="1"/>
</dbReference>
<dbReference type="Gene3D" id="1.10.10.10">
    <property type="entry name" value="Winged helix-like DNA-binding domain superfamily/Winged helix DNA-binding domain"/>
    <property type="match status" value="1"/>
</dbReference>
<dbReference type="AlphaFoldDB" id="A4BB32"/>
<dbReference type="GO" id="GO:0006351">
    <property type="term" value="P:DNA-templated transcription"/>
    <property type="evidence" value="ECO:0007669"/>
    <property type="project" value="TreeGrafter"/>
</dbReference>
<dbReference type="OrthoDB" id="9815676at2"/>
<dbReference type="InterPro" id="IPR005119">
    <property type="entry name" value="LysR_subst-bd"/>
</dbReference>
<keyword evidence="3" id="KW-0238">DNA-binding</keyword>
<dbReference type="FunFam" id="1.10.10.10:FF:000001">
    <property type="entry name" value="LysR family transcriptional regulator"/>
    <property type="match status" value="1"/>
</dbReference>
<dbReference type="STRING" id="314283.MED297_11535"/>
<reference evidence="6 7" key="1">
    <citation type="submission" date="2006-02" db="EMBL/GenBank/DDBJ databases">
        <authorList>
            <person name="Pinhassi J."/>
            <person name="Pedros-Alio C."/>
            <person name="Ferriera S."/>
            <person name="Johnson J."/>
            <person name="Kravitz S."/>
            <person name="Halpern A."/>
            <person name="Remington K."/>
            <person name="Beeson K."/>
            <person name="Tran B."/>
            <person name="Rogers Y.-H."/>
            <person name="Friedman R."/>
            <person name="Venter J.C."/>
        </authorList>
    </citation>
    <scope>NUCLEOTIDE SEQUENCE [LARGE SCALE GENOMIC DNA]</scope>
    <source>
        <strain evidence="6 7">MED297</strain>
    </source>
</reference>
<dbReference type="SUPFAM" id="SSF53850">
    <property type="entry name" value="Periplasmic binding protein-like II"/>
    <property type="match status" value="1"/>
</dbReference>
<dbReference type="GO" id="GO:0003700">
    <property type="term" value="F:DNA-binding transcription factor activity"/>
    <property type="evidence" value="ECO:0007669"/>
    <property type="project" value="InterPro"/>
</dbReference>
<dbReference type="HOGENOM" id="CLU_039613_16_2_6"/>
<evidence type="ECO:0000256" key="1">
    <source>
        <dbReference type="ARBA" id="ARBA00009437"/>
    </source>
</evidence>
<dbReference type="Proteomes" id="UP000005953">
    <property type="component" value="Unassembled WGS sequence"/>
</dbReference>
<protein>
    <submittedName>
        <fullName evidence="6">Transcriptional regulator, GstR</fullName>
    </submittedName>
</protein>
<dbReference type="PANTHER" id="PTHR30537:SF5">
    <property type="entry name" value="HTH-TYPE TRANSCRIPTIONAL ACTIVATOR TTDR-RELATED"/>
    <property type="match status" value="1"/>
</dbReference>
<keyword evidence="4" id="KW-0804">Transcription</keyword>
<evidence type="ECO:0000313" key="7">
    <source>
        <dbReference type="Proteomes" id="UP000005953"/>
    </source>
</evidence>
<dbReference type="InterPro" id="IPR058163">
    <property type="entry name" value="LysR-type_TF_proteobact-type"/>
</dbReference>
<proteinExistence type="inferred from homology"/>